<dbReference type="OrthoDB" id="4658601at2"/>
<name>A0A5R9A541_9MICC</name>
<dbReference type="Proteomes" id="UP000306544">
    <property type="component" value="Unassembled WGS sequence"/>
</dbReference>
<dbReference type="EMBL" id="VAWA01000014">
    <property type="protein sequence ID" value="TLP73304.1"/>
    <property type="molecule type" value="Genomic_DNA"/>
</dbReference>
<dbReference type="SUPFAM" id="SSF52540">
    <property type="entry name" value="P-loop containing nucleoside triphosphate hydrolases"/>
    <property type="match status" value="1"/>
</dbReference>
<evidence type="ECO:0000313" key="1">
    <source>
        <dbReference type="EMBL" id="TLP73304.1"/>
    </source>
</evidence>
<dbReference type="InterPro" id="IPR027417">
    <property type="entry name" value="P-loop_NTPase"/>
</dbReference>
<dbReference type="RefSeq" id="WP_138170793.1">
    <property type="nucleotide sequence ID" value="NZ_VAWA01000014.1"/>
</dbReference>
<dbReference type="AlphaFoldDB" id="A0A5R9A541"/>
<keyword evidence="2" id="KW-1185">Reference proteome</keyword>
<organism evidence="1 2">
    <name type="scientific">Nesterenkonia sphaerica</name>
    <dbReference type="NCBI Taxonomy" id="1804988"/>
    <lineage>
        <taxon>Bacteria</taxon>
        <taxon>Bacillati</taxon>
        <taxon>Actinomycetota</taxon>
        <taxon>Actinomycetes</taxon>
        <taxon>Micrococcales</taxon>
        <taxon>Micrococcaceae</taxon>
        <taxon>Nesterenkonia</taxon>
    </lineage>
</organism>
<sequence length="92" mass="10288">MPVETAPHVLVSGPTGRGKTTRVLAPGALMWRGPRVIVSSKTDYLKWLVDYGIHQRGPLYVLDLAGELDDDSEWLQGVDYQRVTRSHGTDRQ</sequence>
<gene>
    <name evidence="1" type="ORF">FEF27_10395</name>
</gene>
<evidence type="ECO:0008006" key="3">
    <source>
        <dbReference type="Google" id="ProtNLM"/>
    </source>
</evidence>
<accession>A0A5R9A541</accession>
<proteinExistence type="predicted"/>
<protein>
    <recommendedName>
        <fullName evidence="3">Type IV secretory system conjugative DNA transfer family protein</fullName>
    </recommendedName>
</protein>
<evidence type="ECO:0000313" key="2">
    <source>
        <dbReference type="Proteomes" id="UP000306544"/>
    </source>
</evidence>
<reference evidence="1 2" key="1">
    <citation type="submission" date="2019-05" db="EMBL/GenBank/DDBJ databases">
        <title>Nesterenkonia sp. GY239, isolated from the Southern Atlantic Ocean.</title>
        <authorList>
            <person name="Zhang G."/>
        </authorList>
    </citation>
    <scope>NUCLEOTIDE SEQUENCE [LARGE SCALE GENOMIC DNA]</scope>
    <source>
        <strain evidence="1 2">GY239</strain>
    </source>
</reference>
<comment type="caution">
    <text evidence="1">The sequence shown here is derived from an EMBL/GenBank/DDBJ whole genome shotgun (WGS) entry which is preliminary data.</text>
</comment>